<feature type="compositionally biased region" description="Low complexity" evidence="1">
    <location>
        <begin position="64"/>
        <end position="89"/>
    </location>
</feature>
<dbReference type="Proteomes" id="UP000626109">
    <property type="component" value="Unassembled WGS sequence"/>
</dbReference>
<evidence type="ECO:0000313" key="6">
    <source>
        <dbReference type="Proteomes" id="UP000654075"/>
    </source>
</evidence>
<organism evidence="4 5">
    <name type="scientific">Polarella glacialis</name>
    <name type="common">Dinoflagellate</name>
    <dbReference type="NCBI Taxonomy" id="89957"/>
    <lineage>
        <taxon>Eukaryota</taxon>
        <taxon>Sar</taxon>
        <taxon>Alveolata</taxon>
        <taxon>Dinophyceae</taxon>
        <taxon>Suessiales</taxon>
        <taxon>Suessiaceae</taxon>
        <taxon>Polarella</taxon>
    </lineage>
</organism>
<evidence type="ECO:0000313" key="4">
    <source>
        <dbReference type="EMBL" id="CAE8732668.1"/>
    </source>
</evidence>
<evidence type="ECO:0000256" key="1">
    <source>
        <dbReference type="SAM" id="MobiDB-lite"/>
    </source>
</evidence>
<sequence length="106" mass="12760">MRTNLCSNSCRLNACYIIIVRCLFFVWPGKFFYNNTLLFHGLKNKHSMCSACLLRCHHQQQQQQQQRQPQQHDQQQQQQRQRQQQRQQQNYANSIQQANTRAFTCS</sequence>
<keyword evidence="6" id="KW-1185">Reference proteome</keyword>
<feature type="transmembrane region" description="Helical" evidence="2">
    <location>
        <begin position="12"/>
        <end position="33"/>
    </location>
</feature>
<dbReference type="EMBL" id="CAJNNW010036204">
    <property type="protein sequence ID" value="CAE8732668.1"/>
    <property type="molecule type" value="Genomic_DNA"/>
</dbReference>
<evidence type="ECO:0000313" key="5">
    <source>
        <dbReference type="Proteomes" id="UP000626109"/>
    </source>
</evidence>
<keyword evidence="2" id="KW-1133">Transmembrane helix</keyword>
<feature type="region of interest" description="Disordered" evidence="1">
    <location>
        <begin position="64"/>
        <end position="106"/>
    </location>
</feature>
<accession>A0A813LL78</accession>
<dbReference type="AlphaFoldDB" id="A0A813LL78"/>
<keyword evidence="2" id="KW-0812">Transmembrane</keyword>
<name>A0A813LL78_POLGL</name>
<dbReference type="EMBL" id="CAJNNV010000695">
    <property type="protein sequence ID" value="CAE8583334.1"/>
    <property type="molecule type" value="Genomic_DNA"/>
</dbReference>
<reference evidence="4" key="1">
    <citation type="submission" date="2021-02" db="EMBL/GenBank/DDBJ databases">
        <authorList>
            <person name="Dougan E. K."/>
            <person name="Rhodes N."/>
            <person name="Thang M."/>
            <person name="Chan C."/>
        </authorList>
    </citation>
    <scope>NUCLEOTIDE SEQUENCE</scope>
</reference>
<dbReference type="Proteomes" id="UP000654075">
    <property type="component" value="Unassembled WGS sequence"/>
</dbReference>
<gene>
    <name evidence="3" type="ORF">PGLA1383_LOCUS2315</name>
    <name evidence="4" type="ORF">PGLA2088_LOCUS46497</name>
</gene>
<feature type="compositionally biased region" description="Polar residues" evidence="1">
    <location>
        <begin position="90"/>
        <end position="106"/>
    </location>
</feature>
<proteinExistence type="predicted"/>
<keyword evidence="2" id="KW-0472">Membrane</keyword>
<protein>
    <submittedName>
        <fullName evidence="4">Uncharacterized protein</fullName>
    </submittedName>
</protein>
<comment type="caution">
    <text evidence="4">The sequence shown here is derived from an EMBL/GenBank/DDBJ whole genome shotgun (WGS) entry which is preliminary data.</text>
</comment>
<evidence type="ECO:0000313" key="3">
    <source>
        <dbReference type="EMBL" id="CAE8583334.1"/>
    </source>
</evidence>
<evidence type="ECO:0000256" key="2">
    <source>
        <dbReference type="SAM" id="Phobius"/>
    </source>
</evidence>